<evidence type="ECO:0000256" key="1">
    <source>
        <dbReference type="ARBA" id="ARBA00022908"/>
    </source>
</evidence>
<dbReference type="Pfam" id="PF02899">
    <property type="entry name" value="Phage_int_SAM_1"/>
    <property type="match status" value="1"/>
</dbReference>
<evidence type="ECO:0000259" key="6">
    <source>
        <dbReference type="PROSITE" id="PS51900"/>
    </source>
</evidence>
<keyword evidence="3" id="KW-0233">DNA recombination</keyword>
<dbReference type="InterPro" id="IPR004107">
    <property type="entry name" value="Integrase_SAM-like_N"/>
</dbReference>
<evidence type="ECO:0000313" key="7">
    <source>
        <dbReference type="EMBL" id="POG53808.1"/>
    </source>
</evidence>
<dbReference type="Gene3D" id="1.10.443.10">
    <property type="entry name" value="Intergrase catalytic core"/>
    <property type="match status" value="1"/>
</dbReference>
<dbReference type="PANTHER" id="PTHR30349:SF41">
    <property type="entry name" value="INTEGRASE_RECOMBINASE PROTEIN MJ0367-RELATED"/>
    <property type="match status" value="1"/>
</dbReference>
<dbReference type="OrthoDB" id="142231at2157"/>
<dbReference type="GO" id="GO:0003677">
    <property type="term" value="F:DNA binding"/>
    <property type="evidence" value="ECO:0007669"/>
    <property type="project" value="UniProtKB-UniRule"/>
</dbReference>
<protein>
    <recommendedName>
        <fullName evidence="9">Integrase</fullName>
    </recommendedName>
</protein>
<evidence type="ECO:0000256" key="2">
    <source>
        <dbReference type="ARBA" id="ARBA00023125"/>
    </source>
</evidence>
<dbReference type="PANTHER" id="PTHR30349">
    <property type="entry name" value="PHAGE INTEGRASE-RELATED"/>
    <property type="match status" value="1"/>
</dbReference>
<feature type="domain" description="Core-binding (CB)" evidence="6">
    <location>
        <begin position="6"/>
        <end position="90"/>
    </location>
</feature>
<evidence type="ECO:0000256" key="3">
    <source>
        <dbReference type="ARBA" id="ARBA00023172"/>
    </source>
</evidence>
<dbReference type="SUPFAM" id="SSF56349">
    <property type="entry name" value="DNA breaking-rejoining enzymes"/>
    <property type="match status" value="1"/>
</dbReference>
<dbReference type="GO" id="GO:0015074">
    <property type="term" value="P:DNA integration"/>
    <property type="evidence" value="ECO:0007669"/>
    <property type="project" value="UniProtKB-KW"/>
</dbReference>
<sequence length="331" mass="38393">MTSDSPTSDDVVNEYLEHHVGLILTEQTGRKYEGVLREYCRFLESHDTSVLDADYRDVNRFIEGCVRRGNRISTLENKLSIVNGLYKYIHLWSDFGDKLELNPLRLQLIDTKQYNTPPEIKRVALSRRELRLLFREIKDYRNRLLVITGVETGLRNSDLRTILIDDVDLNQREIRVPHPKFSKPYTVPMSDELADELKLWITEGRSGYAISEYSPYLFPGRRSEKLESNNAVNQIIDRAAKSAGIQGVIGTTALTEAQRRVLNTDKTERQWKRVTAHTLRHTFLTLLDDAGVPLPYRQLVANHSSPQTTQHYTHSEENAFKEIRRRFTPPR</sequence>
<dbReference type="AlphaFoldDB" id="A0A2P4NKZ4"/>
<dbReference type="PROSITE" id="PS51900">
    <property type="entry name" value="CB"/>
    <property type="match status" value="1"/>
</dbReference>
<dbReference type="InterPro" id="IPR013762">
    <property type="entry name" value="Integrase-like_cat_sf"/>
</dbReference>
<dbReference type="InterPro" id="IPR011010">
    <property type="entry name" value="DNA_brk_join_enz"/>
</dbReference>
<evidence type="ECO:0000259" key="5">
    <source>
        <dbReference type="PROSITE" id="PS51898"/>
    </source>
</evidence>
<proteinExistence type="predicted"/>
<dbReference type="GO" id="GO:0006310">
    <property type="term" value="P:DNA recombination"/>
    <property type="evidence" value="ECO:0007669"/>
    <property type="project" value="UniProtKB-KW"/>
</dbReference>
<gene>
    <name evidence="7" type="ORF">AUR65_018720</name>
</gene>
<organism evidence="7 8">
    <name type="scientific">Haloferax marisrubri</name>
    <dbReference type="NCBI Taxonomy" id="1544719"/>
    <lineage>
        <taxon>Archaea</taxon>
        <taxon>Methanobacteriati</taxon>
        <taxon>Methanobacteriota</taxon>
        <taxon>Stenosarchaea group</taxon>
        <taxon>Halobacteria</taxon>
        <taxon>Halobacteriales</taxon>
        <taxon>Haloferacaceae</taxon>
        <taxon>Haloferax</taxon>
    </lineage>
</organism>
<dbReference type="Pfam" id="PF00589">
    <property type="entry name" value="Phage_integrase"/>
    <property type="match status" value="1"/>
</dbReference>
<dbReference type="InterPro" id="IPR002104">
    <property type="entry name" value="Integrase_catalytic"/>
</dbReference>
<accession>A0A2P4NKZ4</accession>
<feature type="domain" description="Tyr recombinase" evidence="5">
    <location>
        <begin position="120"/>
        <end position="325"/>
    </location>
</feature>
<dbReference type="InterPro" id="IPR044068">
    <property type="entry name" value="CB"/>
</dbReference>
<reference evidence="7" key="1">
    <citation type="submission" date="2017-08" db="EMBL/GenBank/DDBJ databases">
        <title>Haloferax marisrubri sp. nov., isolated from the Discovery deep brine-seawater interface in the Red Sea.</title>
        <authorList>
            <person name="Zhang G."/>
            <person name="Stingl U."/>
        </authorList>
    </citation>
    <scope>NUCLEOTIDE SEQUENCE [LARGE SCALE GENOMIC DNA]</scope>
    <source>
        <strain evidence="7">SB3</strain>
    </source>
</reference>
<dbReference type="RefSeq" id="WP_084816533.1">
    <property type="nucleotide sequence ID" value="NZ_LOPW02000022.1"/>
</dbReference>
<evidence type="ECO:0000313" key="8">
    <source>
        <dbReference type="Proteomes" id="UP000053621"/>
    </source>
</evidence>
<dbReference type="Gene3D" id="1.10.150.130">
    <property type="match status" value="1"/>
</dbReference>
<evidence type="ECO:0000256" key="4">
    <source>
        <dbReference type="PROSITE-ProRule" id="PRU01248"/>
    </source>
</evidence>
<dbReference type="InterPro" id="IPR050090">
    <property type="entry name" value="Tyrosine_recombinase_XerCD"/>
</dbReference>
<name>A0A2P4NKZ4_9EURY</name>
<keyword evidence="2 4" id="KW-0238">DNA-binding</keyword>
<comment type="caution">
    <text evidence="7">The sequence shown here is derived from an EMBL/GenBank/DDBJ whole genome shotgun (WGS) entry which is preliminary data.</text>
</comment>
<dbReference type="InterPro" id="IPR010998">
    <property type="entry name" value="Integrase_recombinase_N"/>
</dbReference>
<dbReference type="EMBL" id="LOPW02000022">
    <property type="protein sequence ID" value="POG53808.1"/>
    <property type="molecule type" value="Genomic_DNA"/>
</dbReference>
<dbReference type="CDD" id="cd00397">
    <property type="entry name" value="DNA_BRE_C"/>
    <property type="match status" value="1"/>
</dbReference>
<keyword evidence="8" id="KW-1185">Reference proteome</keyword>
<keyword evidence="1" id="KW-0229">DNA integration</keyword>
<dbReference type="Proteomes" id="UP000053621">
    <property type="component" value="Unassembled WGS sequence"/>
</dbReference>
<evidence type="ECO:0008006" key="9">
    <source>
        <dbReference type="Google" id="ProtNLM"/>
    </source>
</evidence>
<dbReference type="PROSITE" id="PS51898">
    <property type="entry name" value="TYR_RECOMBINASE"/>
    <property type="match status" value="1"/>
</dbReference>